<keyword evidence="2 3" id="KW-0597">Phosphoprotein</keyword>
<evidence type="ECO:0000256" key="2">
    <source>
        <dbReference type="ARBA" id="ARBA00022553"/>
    </source>
</evidence>
<accession>A0A1F4UTH0</accession>
<keyword evidence="3" id="KW-0444">Lipid biosynthesis</keyword>
<gene>
    <name evidence="3" type="primary">acpP</name>
    <name evidence="5" type="ORF">A2W32_03515</name>
</gene>
<comment type="PTM">
    <text evidence="3">4'-phosphopantetheine is transferred from CoA to a specific serine of apo-ACP by AcpS. This modification is essential for activity because fatty acids are bound in thioester linkage to the sulfhydryl of the prosthetic group.</text>
</comment>
<evidence type="ECO:0000256" key="1">
    <source>
        <dbReference type="ARBA" id="ARBA00022450"/>
    </source>
</evidence>
<keyword evidence="3" id="KW-0275">Fatty acid biosynthesis</keyword>
<proteinExistence type="inferred from homology"/>
<keyword evidence="3" id="KW-0963">Cytoplasm</keyword>
<reference evidence="5 6" key="1">
    <citation type="journal article" date="2016" name="Nat. Commun.">
        <title>Thousands of microbial genomes shed light on interconnected biogeochemical processes in an aquifer system.</title>
        <authorList>
            <person name="Anantharaman K."/>
            <person name="Brown C.T."/>
            <person name="Hug L.A."/>
            <person name="Sharon I."/>
            <person name="Castelle C.J."/>
            <person name="Probst A.J."/>
            <person name="Thomas B.C."/>
            <person name="Singh A."/>
            <person name="Wilkins M.J."/>
            <person name="Karaoz U."/>
            <person name="Brodie E.L."/>
            <person name="Williams K.H."/>
            <person name="Hubbard S.S."/>
            <person name="Banfield J.F."/>
        </authorList>
    </citation>
    <scope>NUCLEOTIDE SEQUENCE [LARGE SCALE GENOMIC DNA]</scope>
</reference>
<keyword evidence="1 3" id="KW-0596">Phosphopantetheine</keyword>
<keyword evidence="3" id="KW-0276">Fatty acid metabolism</keyword>
<dbReference type="InterPro" id="IPR036736">
    <property type="entry name" value="ACP-like_sf"/>
</dbReference>
<protein>
    <recommendedName>
        <fullName evidence="3">Acyl carrier protein</fullName>
        <shortName evidence="3">ACP</shortName>
    </recommendedName>
</protein>
<dbReference type="Proteomes" id="UP000177371">
    <property type="component" value="Unassembled WGS sequence"/>
</dbReference>
<name>A0A1F4UTH0_UNCKA</name>
<comment type="similarity">
    <text evidence="3">Belongs to the acyl carrier protein (ACP) family.</text>
</comment>
<dbReference type="Gene3D" id="1.10.1200.10">
    <property type="entry name" value="ACP-like"/>
    <property type="match status" value="1"/>
</dbReference>
<comment type="function">
    <text evidence="3">Carrier of the growing fatty acid chain in fatty acid biosynthesis.</text>
</comment>
<dbReference type="STRING" id="1802610.A2W32_03515"/>
<keyword evidence="3" id="KW-0443">Lipid metabolism</keyword>
<evidence type="ECO:0000313" key="5">
    <source>
        <dbReference type="EMBL" id="OGC48257.1"/>
    </source>
</evidence>
<dbReference type="PROSITE" id="PS50075">
    <property type="entry name" value="CARRIER"/>
    <property type="match status" value="1"/>
</dbReference>
<evidence type="ECO:0000313" key="6">
    <source>
        <dbReference type="Proteomes" id="UP000177371"/>
    </source>
</evidence>
<organism evidence="5 6">
    <name type="scientific">candidate division WWE3 bacterium RBG_16_37_10</name>
    <dbReference type="NCBI Taxonomy" id="1802610"/>
    <lineage>
        <taxon>Bacteria</taxon>
        <taxon>Katanobacteria</taxon>
    </lineage>
</organism>
<sequence length="77" mass="8976">MTSYLNKVKKIIEDKTGLDPSEISLESYFEEDLNISEMELLEILEEIEELFNLDLTSEKENIETVGDLIELLEEHLD</sequence>
<dbReference type="SUPFAM" id="SSF47336">
    <property type="entry name" value="ACP-like"/>
    <property type="match status" value="1"/>
</dbReference>
<feature type="domain" description="Carrier" evidence="4">
    <location>
        <begin position="2"/>
        <end position="76"/>
    </location>
</feature>
<dbReference type="AlphaFoldDB" id="A0A1F4UTH0"/>
<dbReference type="Pfam" id="PF00550">
    <property type="entry name" value="PP-binding"/>
    <property type="match status" value="1"/>
</dbReference>
<dbReference type="EMBL" id="MEUT01000071">
    <property type="protein sequence ID" value="OGC48257.1"/>
    <property type="molecule type" value="Genomic_DNA"/>
</dbReference>
<comment type="pathway">
    <text evidence="3">Lipid metabolism; fatty acid biosynthesis.</text>
</comment>
<dbReference type="InterPro" id="IPR003231">
    <property type="entry name" value="ACP"/>
</dbReference>
<dbReference type="HAMAP" id="MF_01217">
    <property type="entry name" value="Acyl_carrier"/>
    <property type="match status" value="1"/>
</dbReference>
<dbReference type="InterPro" id="IPR009081">
    <property type="entry name" value="PP-bd_ACP"/>
</dbReference>
<comment type="caution">
    <text evidence="3">Lacks conserved residue(s) required for the propagation of feature annotation.</text>
</comment>
<dbReference type="UniPathway" id="UPA00094"/>
<dbReference type="GO" id="GO:0005737">
    <property type="term" value="C:cytoplasm"/>
    <property type="evidence" value="ECO:0007669"/>
    <property type="project" value="UniProtKB-SubCell"/>
</dbReference>
<comment type="subcellular location">
    <subcellularLocation>
        <location evidence="3">Cytoplasm</location>
    </subcellularLocation>
</comment>
<evidence type="ECO:0000259" key="4">
    <source>
        <dbReference type="PROSITE" id="PS50075"/>
    </source>
</evidence>
<evidence type="ECO:0000256" key="3">
    <source>
        <dbReference type="HAMAP-Rule" id="MF_01217"/>
    </source>
</evidence>
<comment type="caution">
    <text evidence="5">The sequence shown here is derived from an EMBL/GenBank/DDBJ whole genome shotgun (WGS) entry which is preliminary data.</text>
</comment>
<dbReference type="GO" id="GO:0000036">
    <property type="term" value="F:acyl carrier activity"/>
    <property type="evidence" value="ECO:0007669"/>
    <property type="project" value="UniProtKB-UniRule"/>
</dbReference>